<proteinExistence type="predicted"/>
<evidence type="ECO:0000313" key="4">
    <source>
        <dbReference type="EMBL" id="TET80373.1"/>
    </source>
</evidence>
<feature type="region of interest" description="Disordered" evidence="1">
    <location>
        <begin position="220"/>
        <end position="244"/>
    </location>
</feature>
<gene>
    <name evidence="4" type="ORF">E3J38_05660</name>
</gene>
<evidence type="ECO:0000259" key="2">
    <source>
        <dbReference type="Pfam" id="PF05598"/>
    </source>
</evidence>
<dbReference type="EMBL" id="SOIP01000338">
    <property type="protein sequence ID" value="TET80373.1"/>
    <property type="molecule type" value="Genomic_DNA"/>
</dbReference>
<dbReference type="AlphaFoldDB" id="A0A523XM43"/>
<feature type="domain" description="Transposase InsH N-terminal" evidence="2">
    <location>
        <begin position="18"/>
        <end position="111"/>
    </location>
</feature>
<dbReference type="PANTHER" id="PTHR33408:SF2">
    <property type="entry name" value="TRANSPOSASE DDE DOMAIN-CONTAINING PROTEIN"/>
    <property type="match status" value="1"/>
</dbReference>
<accession>A0A523XM43</accession>
<evidence type="ECO:0000259" key="3">
    <source>
        <dbReference type="Pfam" id="PF13751"/>
    </source>
</evidence>
<dbReference type="PANTHER" id="PTHR33408">
    <property type="entry name" value="TRANSPOSASE"/>
    <property type="match status" value="1"/>
</dbReference>
<dbReference type="InterPro" id="IPR008490">
    <property type="entry name" value="Transposase_InsH_N"/>
</dbReference>
<dbReference type="InterPro" id="IPR025668">
    <property type="entry name" value="Tnp_DDE_dom"/>
</dbReference>
<sequence>MHYVEGLNRNQLTLFPEALDDYISQDNPVHFLDAFVDTLDIEALGFKHAILAETGRPPYHPGALLRLYIYGYLNRLRSSRMLEREAQRNVEVMWLLRRLTPDFKTIADFRKDNREAIRQVCREFTLFCRELDLFGGELVAIDGSKFKAVNSRGKNFTQRQTKRIISELDKKIKSYLGELDETDEQEGEVPRPTEEELHEKIAEMRSRQDKANELVEELEERGETQISLTDPDSRSMPLGGGRKTQVGYNVQVSVDAKHKLIVDHEVTNAVTDRDLLSQMAIRAKEILGVEHLEALADMGYYHGKEIKRCIENGITPYIPKASTSANRKLGLYSKETFRYDPDEDCYWCPAGEKLNYRFQTTEQGREIKYYATSVCGQCALKPKCTRNKEGRRITRWVDEDLLDDMERRVRADPEKMKLRKCLAEHPFGTIKHHMNQGFFLMKGLENVNAEMSLSVLAYNFKRVINILGVPEMMVALI</sequence>
<protein>
    <submittedName>
        <fullName evidence="4">IS1182 family transposase</fullName>
    </submittedName>
</protein>
<reference evidence="4 5" key="1">
    <citation type="submission" date="2019-03" db="EMBL/GenBank/DDBJ databases">
        <title>Metabolic potential of uncultured bacteria and archaea associated with petroleum seepage in deep-sea sediments.</title>
        <authorList>
            <person name="Dong X."/>
            <person name="Hubert C."/>
        </authorList>
    </citation>
    <scope>NUCLEOTIDE SEQUENCE [LARGE SCALE GENOMIC DNA]</scope>
    <source>
        <strain evidence="4">E29_bin36</strain>
    </source>
</reference>
<dbReference type="Proteomes" id="UP000315534">
    <property type="component" value="Unassembled WGS sequence"/>
</dbReference>
<name>A0A523XM43_UNCT6</name>
<evidence type="ECO:0000313" key="5">
    <source>
        <dbReference type="Proteomes" id="UP000315534"/>
    </source>
</evidence>
<evidence type="ECO:0000256" key="1">
    <source>
        <dbReference type="SAM" id="MobiDB-lite"/>
    </source>
</evidence>
<comment type="caution">
    <text evidence="4">The sequence shown here is derived from an EMBL/GenBank/DDBJ whole genome shotgun (WGS) entry which is preliminary data.</text>
</comment>
<dbReference type="Pfam" id="PF13751">
    <property type="entry name" value="DDE_Tnp_1_6"/>
    <property type="match status" value="1"/>
</dbReference>
<dbReference type="InterPro" id="IPR047629">
    <property type="entry name" value="IS1182_transpos"/>
</dbReference>
<feature type="domain" description="Transposase DDE" evidence="3">
    <location>
        <begin position="348"/>
        <end position="463"/>
    </location>
</feature>
<organism evidence="4 5">
    <name type="scientific">candidate division TA06 bacterium</name>
    <dbReference type="NCBI Taxonomy" id="2250710"/>
    <lineage>
        <taxon>Bacteria</taxon>
        <taxon>Bacteria division TA06</taxon>
    </lineage>
</organism>
<dbReference type="Pfam" id="PF05598">
    <property type="entry name" value="DUF772"/>
    <property type="match status" value="1"/>
</dbReference>
<dbReference type="NCBIfam" id="NF033551">
    <property type="entry name" value="transpos_IS1182"/>
    <property type="match status" value="1"/>
</dbReference>